<dbReference type="PROSITE" id="PS50968">
    <property type="entry name" value="BIOTINYL_LIPOYL"/>
    <property type="match status" value="1"/>
</dbReference>
<evidence type="ECO:0000259" key="9">
    <source>
        <dbReference type="PROSITE" id="PS50975"/>
    </source>
</evidence>
<gene>
    <name evidence="12" type="ORF">E1288_13925</name>
</gene>
<evidence type="ECO:0000313" key="12">
    <source>
        <dbReference type="EMBL" id="TDD51667.1"/>
    </source>
</evidence>
<dbReference type="SUPFAM" id="SSF52096">
    <property type="entry name" value="ClpP/crotonase"/>
    <property type="match status" value="2"/>
</dbReference>
<evidence type="ECO:0000256" key="6">
    <source>
        <dbReference type="ARBA" id="ARBA00023267"/>
    </source>
</evidence>
<keyword evidence="5 7" id="KW-0067">ATP-binding</keyword>
<dbReference type="InterPro" id="IPR011763">
    <property type="entry name" value="COA_CT_C"/>
</dbReference>
<dbReference type="OrthoDB" id="9803706at2"/>
<dbReference type="Pfam" id="PF00364">
    <property type="entry name" value="Biotin_lipoyl"/>
    <property type="match status" value="1"/>
</dbReference>
<feature type="domain" description="Biotin carboxylation" evidence="10">
    <location>
        <begin position="6"/>
        <end position="460"/>
    </location>
</feature>
<dbReference type="SUPFAM" id="SSF51246">
    <property type="entry name" value="Rudiment single hybrid motif"/>
    <property type="match status" value="1"/>
</dbReference>
<dbReference type="Pfam" id="PF00289">
    <property type="entry name" value="Biotin_carb_N"/>
    <property type="match status" value="1"/>
</dbReference>
<dbReference type="InterPro" id="IPR034733">
    <property type="entry name" value="AcCoA_carboxyl_beta"/>
</dbReference>
<dbReference type="CDD" id="cd06850">
    <property type="entry name" value="biotinyl_domain"/>
    <property type="match status" value="1"/>
</dbReference>
<name>A0A4V2YMT2_9PSEU</name>
<accession>A0A4V2YMT2</accession>
<comment type="cofactor">
    <cofactor evidence="1">
        <name>biotin</name>
        <dbReference type="ChEBI" id="CHEBI:57586"/>
    </cofactor>
</comment>
<organism evidence="12 13">
    <name type="scientific">Saccharopolyspora elongata</name>
    <dbReference type="NCBI Taxonomy" id="2530387"/>
    <lineage>
        <taxon>Bacteria</taxon>
        <taxon>Bacillati</taxon>
        <taxon>Actinomycetota</taxon>
        <taxon>Actinomycetes</taxon>
        <taxon>Pseudonocardiales</taxon>
        <taxon>Pseudonocardiaceae</taxon>
        <taxon>Saccharopolyspora</taxon>
    </lineage>
</organism>
<dbReference type="PROSITE" id="PS00867">
    <property type="entry name" value="CPSASE_2"/>
    <property type="match status" value="1"/>
</dbReference>
<evidence type="ECO:0000313" key="13">
    <source>
        <dbReference type="Proteomes" id="UP000294947"/>
    </source>
</evidence>
<dbReference type="RefSeq" id="WP_132485018.1">
    <property type="nucleotide sequence ID" value="NZ_SMKW01000015.1"/>
</dbReference>
<dbReference type="Gene3D" id="3.90.226.10">
    <property type="entry name" value="2-enoyl-CoA Hydratase, Chain A, domain 1"/>
    <property type="match status" value="2"/>
</dbReference>
<dbReference type="PANTHER" id="PTHR18866">
    <property type="entry name" value="CARBOXYLASE:PYRUVATE/ACETYL-COA/PROPIONYL-COA CARBOXYLASE"/>
    <property type="match status" value="1"/>
</dbReference>
<dbReference type="SUPFAM" id="SSF56059">
    <property type="entry name" value="Glutathione synthetase ATP-binding domain-like"/>
    <property type="match status" value="1"/>
</dbReference>
<dbReference type="InterPro" id="IPR013815">
    <property type="entry name" value="ATP_grasp_subdomain_1"/>
</dbReference>
<dbReference type="Pfam" id="PF02786">
    <property type="entry name" value="CPSase_L_D2"/>
    <property type="match status" value="1"/>
</dbReference>
<dbReference type="PROSITE" id="PS50989">
    <property type="entry name" value="COA_CT_CTER"/>
    <property type="match status" value="1"/>
</dbReference>
<dbReference type="InterPro" id="IPR011053">
    <property type="entry name" value="Single_hybrid_motif"/>
</dbReference>
<dbReference type="GO" id="GO:0046872">
    <property type="term" value="F:metal ion binding"/>
    <property type="evidence" value="ECO:0007669"/>
    <property type="project" value="InterPro"/>
</dbReference>
<dbReference type="InterPro" id="IPR016185">
    <property type="entry name" value="PreATP-grasp_dom_sf"/>
</dbReference>
<dbReference type="InterPro" id="IPR011054">
    <property type="entry name" value="Rudment_hybrid_motif"/>
</dbReference>
<dbReference type="InterPro" id="IPR050856">
    <property type="entry name" value="Biotin_carboxylase_complex"/>
</dbReference>
<keyword evidence="13" id="KW-1185">Reference proteome</keyword>
<reference evidence="12 13" key="1">
    <citation type="submission" date="2019-03" db="EMBL/GenBank/DDBJ databases">
        <title>Draft genome sequences of novel Actinobacteria.</title>
        <authorList>
            <person name="Sahin N."/>
            <person name="Ay H."/>
            <person name="Saygin H."/>
        </authorList>
    </citation>
    <scope>NUCLEOTIDE SEQUENCE [LARGE SCALE GENOMIC DNA]</scope>
    <source>
        <strain evidence="12 13">7K502</strain>
    </source>
</reference>
<dbReference type="InterPro" id="IPR005481">
    <property type="entry name" value="BC-like_N"/>
</dbReference>
<dbReference type="Pfam" id="PF01039">
    <property type="entry name" value="Carboxyl_trans"/>
    <property type="match status" value="1"/>
</dbReference>
<evidence type="ECO:0000256" key="3">
    <source>
        <dbReference type="ARBA" id="ARBA00022598"/>
    </source>
</evidence>
<dbReference type="SMART" id="SM00878">
    <property type="entry name" value="Biotin_carb_C"/>
    <property type="match status" value="1"/>
</dbReference>
<dbReference type="Gene3D" id="3.40.50.20">
    <property type="match status" value="1"/>
</dbReference>
<feature type="domain" description="ATP-grasp" evidence="9">
    <location>
        <begin position="124"/>
        <end position="324"/>
    </location>
</feature>
<dbReference type="InterPro" id="IPR011764">
    <property type="entry name" value="Biotin_carboxylation_dom"/>
</dbReference>
<dbReference type="Pfam" id="PF02785">
    <property type="entry name" value="Biotin_carb_C"/>
    <property type="match status" value="1"/>
</dbReference>
<comment type="caution">
    <text evidence="12">The sequence shown here is derived from an EMBL/GenBank/DDBJ whole genome shotgun (WGS) entry which is preliminary data.</text>
</comment>
<dbReference type="PROSITE" id="PS00188">
    <property type="entry name" value="BIOTIN"/>
    <property type="match status" value="1"/>
</dbReference>
<keyword evidence="3" id="KW-0436">Ligase</keyword>
<dbReference type="SUPFAM" id="SSF51230">
    <property type="entry name" value="Single hybrid motif"/>
    <property type="match status" value="1"/>
</dbReference>
<feature type="domain" description="CoA carboxyltransferase C-terminal" evidence="11">
    <location>
        <begin position="824"/>
        <end position="1063"/>
    </location>
</feature>
<evidence type="ECO:0000259" key="11">
    <source>
        <dbReference type="PROSITE" id="PS50989"/>
    </source>
</evidence>
<dbReference type="GO" id="GO:0004075">
    <property type="term" value="F:biotin carboxylase activity"/>
    <property type="evidence" value="ECO:0007669"/>
    <property type="project" value="UniProtKB-EC"/>
</dbReference>
<dbReference type="Gene3D" id="2.40.50.100">
    <property type="match status" value="1"/>
</dbReference>
<keyword evidence="4 7" id="KW-0547">Nucleotide-binding</keyword>
<feature type="domain" description="Lipoyl-binding" evidence="8">
    <location>
        <begin position="467"/>
        <end position="544"/>
    </location>
</feature>
<dbReference type="InterPro" id="IPR001882">
    <property type="entry name" value="Biotin_BS"/>
</dbReference>
<evidence type="ECO:0000259" key="10">
    <source>
        <dbReference type="PROSITE" id="PS50979"/>
    </source>
</evidence>
<dbReference type="PANTHER" id="PTHR18866:SF33">
    <property type="entry name" value="METHYLCROTONOYL-COA CARBOXYLASE SUBUNIT ALPHA, MITOCHONDRIAL-RELATED"/>
    <property type="match status" value="1"/>
</dbReference>
<dbReference type="InterPro" id="IPR005479">
    <property type="entry name" value="CPAse_ATP-bd"/>
</dbReference>
<evidence type="ECO:0000256" key="2">
    <source>
        <dbReference type="ARBA" id="ARBA00013263"/>
    </source>
</evidence>
<sequence>MGIGEPFGTLLVANRGEIALRVFRAAAVLGTGTVGVHAADDADSLHVARCDEAVPLPENGAAAYLDVAAIIEAARKTGAQAIHPGYGFLSENPALARACADAGIAFVGPDPNALELFGDKAKARALAGELEIPTLPGTAVATLADMERFLDTLEPDLSHGRSAAVIKAVAGGGGRGMRVVRGRDELAEAYRACEAEALAAFGSGELYIERLLTDARHIEVQVIGDGQRVAHLWDRDCSVQRRHQKLIEVAPAQGLDRQLRQSVLQAATRLVGAAGYRGVATVEFLVGGQEFFFMEVNPRLQVEHTVTEEVLGLDLVRSQLEIAAGASLADLGLDQDRVPCPRGSAIQIRLNAETMTADGQVLPQSGVLDRFGMPAGRGIRVDTAGYPGYRTNPGFDSLLAKVVVHDAAGFTAARRLAVQALDELQITGVATNLPLQQAILRSDEFAAGRCSTSYVDGNRAALLEAAPNAVPDAPLGATVAPMSGSVVAVEVSLGDVVARGQVVMVLEAMKMQHVIRAESGGAVTQVRFREGDVVDAGEPVVIVSGNDEIGVADLADERIDPDHIRPDLARVLERKSLWADESRPEAVRKRHSRGMRTARENVADLVDEGTFTEYGGFAIAAQRKRRELDDLLRNTPADGMITGVGQVNGAQFGPERSTCAVLAYDYTVLAGTQGYFNHRKTDRILEVARQRQYPVVLFAEGGGGRPGDVDIPKGGGLITPSFLALGELSGRVPTVGIAAGRCYAGNAALLGTCDVVIATRDANIGMGGPAMIEGGGLGVFAPEEIGPIDVQTANGVVDVAVDDEAEAVAVAKRYLSYFQGDVTDYSEPDQRGLRHVVPENRKRAYDVHAAIDILCDEGSMLELRPEFGRCTITALVRIAGRPMGLIANNPMVLGGAIDADGADKLARMLQLCEVFGLPVVSLCDTPGFMVGPESEKTATVRHFGRMFVHGARLTVPMATVVLRKSYGLGAMAMAGGTMTKPALTVAWPSGEVGGMGLEGAVRLGFRRELEAIADPEQRQQRYEELVAQMYETGSAINTAMHLEIDDVIDPADTRDLLLRALPPVARAGWTNPQARAIVDAW</sequence>
<evidence type="ECO:0000259" key="8">
    <source>
        <dbReference type="PROSITE" id="PS50968"/>
    </source>
</evidence>
<dbReference type="EMBL" id="SMKW01000015">
    <property type="protein sequence ID" value="TDD51667.1"/>
    <property type="molecule type" value="Genomic_DNA"/>
</dbReference>
<dbReference type="Proteomes" id="UP000294947">
    <property type="component" value="Unassembled WGS sequence"/>
</dbReference>
<dbReference type="PROSITE" id="PS50975">
    <property type="entry name" value="ATP_GRASP"/>
    <property type="match status" value="1"/>
</dbReference>
<dbReference type="Gene3D" id="3.30.470.20">
    <property type="entry name" value="ATP-grasp fold, B domain"/>
    <property type="match status" value="1"/>
</dbReference>
<protein>
    <recommendedName>
        <fullName evidence="2">biotin carboxylase</fullName>
        <ecNumber evidence="2">6.3.4.14</ecNumber>
    </recommendedName>
</protein>
<dbReference type="SUPFAM" id="SSF52440">
    <property type="entry name" value="PreATP-grasp domain"/>
    <property type="match status" value="1"/>
</dbReference>
<dbReference type="InterPro" id="IPR011761">
    <property type="entry name" value="ATP-grasp"/>
</dbReference>
<evidence type="ECO:0000256" key="1">
    <source>
        <dbReference type="ARBA" id="ARBA00001953"/>
    </source>
</evidence>
<dbReference type="InterPro" id="IPR005482">
    <property type="entry name" value="Biotin_COase_C"/>
</dbReference>
<dbReference type="Gene3D" id="3.30.1490.20">
    <property type="entry name" value="ATP-grasp fold, A domain"/>
    <property type="match status" value="1"/>
</dbReference>
<evidence type="ECO:0000256" key="5">
    <source>
        <dbReference type="ARBA" id="ARBA00022840"/>
    </source>
</evidence>
<evidence type="ECO:0000256" key="7">
    <source>
        <dbReference type="PROSITE-ProRule" id="PRU00409"/>
    </source>
</evidence>
<dbReference type="InterPro" id="IPR029045">
    <property type="entry name" value="ClpP/crotonase-like_dom_sf"/>
</dbReference>
<evidence type="ECO:0000256" key="4">
    <source>
        <dbReference type="ARBA" id="ARBA00022741"/>
    </source>
</evidence>
<keyword evidence="6" id="KW-0092">Biotin</keyword>
<dbReference type="PROSITE" id="PS50979">
    <property type="entry name" value="BC"/>
    <property type="match status" value="1"/>
</dbReference>
<dbReference type="InterPro" id="IPR000089">
    <property type="entry name" value="Biotin_lipoyl"/>
</dbReference>
<dbReference type="GO" id="GO:0005524">
    <property type="term" value="F:ATP binding"/>
    <property type="evidence" value="ECO:0007669"/>
    <property type="project" value="UniProtKB-UniRule"/>
</dbReference>
<proteinExistence type="predicted"/>
<dbReference type="EC" id="6.3.4.14" evidence="2"/>
<dbReference type="AlphaFoldDB" id="A0A4V2YMT2"/>